<dbReference type="Proteomes" id="UP000295301">
    <property type="component" value="Unassembled WGS sequence"/>
</dbReference>
<dbReference type="PANTHER" id="PTHR12131:SF1">
    <property type="entry name" value="ATP-DEPENDENT RNA HELICASE SUPV3L1, MITOCHONDRIAL-RELATED"/>
    <property type="match status" value="1"/>
</dbReference>
<feature type="region of interest" description="Disordered" evidence="5">
    <location>
        <begin position="925"/>
        <end position="1005"/>
    </location>
</feature>
<evidence type="ECO:0000256" key="3">
    <source>
        <dbReference type="ARBA" id="ARBA00022806"/>
    </source>
</evidence>
<name>A0A4V6PMA9_9RHOB</name>
<dbReference type="GO" id="GO:0016787">
    <property type="term" value="F:hydrolase activity"/>
    <property type="evidence" value="ECO:0007669"/>
    <property type="project" value="UniProtKB-KW"/>
</dbReference>
<dbReference type="SMART" id="SM00490">
    <property type="entry name" value="HELICc"/>
    <property type="match status" value="1"/>
</dbReference>
<reference evidence="7 8" key="1">
    <citation type="submission" date="2019-03" db="EMBL/GenBank/DDBJ databases">
        <title>Ruegeria lutea sp. nov., a novel strain, isolated from marine sediment, the Masan Bay, South Korea.</title>
        <authorList>
            <person name="Kim J."/>
            <person name="Kim D.-Y."/>
            <person name="Lee S.-S."/>
        </authorList>
    </citation>
    <scope>NUCLEOTIDE SEQUENCE [LARGE SCALE GENOMIC DNA]</scope>
    <source>
        <strain evidence="7 8">318-1</strain>
    </source>
</reference>
<feature type="compositionally biased region" description="Low complexity" evidence="5">
    <location>
        <begin position="795"/>
        <end position="850"/>
    </location>
</feature>
<dbReference type="InterPro" id="IPR055206">
    <property type="entry name" value="DEXQc_SUV3"/>
</dbReference>
<evidence type="ECO:0000259" key="6">
    <source>
        <dbReference type="PROSITE" id="PS51194"/>
    </source>
</evidence>
<evidence type="ECO:0000256" key="2">
    <source>
        <dbReference type="ARBA" id="ARBA00022801"/>
    </source>
</evidence>
<dbReference type="EMBL" id="SMUV01000044">
    <property type="protein sequence ID" value="TDK51736.1"/>
    <property type="molecule type" value="Genomic_DNA"/>
</dbReference>
<feature type="compositionally biased region" description="Basic and acidic residues" evidence="5">
    <location>
        <begin position="955"/>
        <end position="966"/>
    </location>
</feature>
<feature type="compositionally biased region" description="Acidic residues" evidence="5">
    <location>
        <begin position="851"/>
        <end position="873"/>
    </location>
</feature>
<dbReference type="AlphaFoldDB" id="A0A4V6PMA9"/>
<dbReference type="InterPro" id="IPR001650">
    <property type="entry name" value="Helicase_C-like"/>
</dbReference>
<dbReference type="OrthoDB" id="9807155at2"/>
<dbReference type="PROSITE" id="PS51194">
    <property type="entry name" value="HELICASE_CTER"/>
    <property type="match status" value="1"/>
</dbReference>
<gene>
    <name evidence="7" type="ORF">E1832_02780</name>
</gene>
<dbReference type="Gene3D" id="3.40.50.300">
    <property type="entry name" value="P-loop containing nucleotide triphosphate hydrolases"/>
    <property type="match status" value="2"/>
</dbReference>
<comment type="caution">
    <text evidence="7">The sequence shown here is derived from an EMBL/GenBank/DDBJ whole genome shotgun (WGS) entry which is preliminary data.</text>
</comment>
<keyword evidence="8" id="KW-1185">Reference proteome</keyword>
<feature type="compositionally biased region" description="Low complexity" evidence="5">
    <location>
        <begin position="925"/>
        <end position="942"/>
    </location>
</feature>
<evidence type="ECO:0000313" key="8">
    <source>
        <dbReference type="Proteomes" id="UP000295301"/>
    </source>
</evidence>
<feature type="domain" description="Helicase C-terminal" evidence="6">
    <location>
        <begin position="148"/>
        <end position="308"/>
    </location>
</feature>
<proteinExistence type="predicted"/>
<feature type="compositionally biased region" description="Low complexity" evidence="5">
    <location>
        <begin position="889"/>
        <end position="908"/>
    </location>
</feature>
<evidence type="ECO:0000256" key="1">
    <source>
        <dbReference type="ARBA" id="ARBA00022741"/>
    </source>
</evidence>
<protein>
    <submittedName>
        <fullName evidence="7">Disulfide oxidoreductase</fullName>
    </submittedName>
</protein>
<dbReference type="RefSeq" id="WP_133358214.1">
    <property type="nucleotide sequence ID" value="NZ_SMUV01000044.1"/>
</dbReference>
<feature type="region of interest" description="Disordered" evidence="5">
    <location>
        <begin position="793"/>
        <end position="908"/>
    </location>
</feature>
<dbReference type="GO" id="GO:0005524">
    <property type="term" value="F:ATP binding"/>
    <property type="evidence" value="ECO:0007669"/>
    <property type="project" value="UniProtKB-KW"/>
</dbReference>
<dbReference type="InterPro" id="IPR050699">
    <property type="entry name" value="RNA-DNA_Helicase"/>
</dbReference>
<accession>A0A4V6PMA9</accession>
<dbReference type="PANTHER" id="PTHR12131">
    <property type="entry name" value="ATP-DEPENDENT RNA AND DNA HELICASE"/>
    <property type="match status" value="1"/>
</dbReference>
<keyword evidence="3" id="KW-0347">Helicase</keyword>
<sequence>MGNGSSRIVAVLGPTNTGKTHYAIERMLGHRTGVIGLPLRLLAREVYDRIVGLRGPSVVALVTGEERIVPPRTRYWVCTVEAMPEGMGADFVAVDEIQLCADPERGHVFTDRLLRARGQHETLFLGSDTMRGPIAALVPDVQFARRDRMSQLVYTGSKKIGRMPPRSAIVGFSVENVYAIAELIRRQKGGAAVVMGALSPRTRNAQVELYQNGEVDYLVATDAIGMGLNLDVDHVAFSSLSKFDGRRMRPLQPNELAQIAGRAGRGMSDGTFGVTGDVRPLDEGMAQAIMEHRFAPLRKLNWRNAALQFGSVDRLIRSLEAAPEGEVLMRAREADDLATLKTLAQVPDILARAGDGPTIRLLWDVCRIPDFRGISHAEHAGLLEVIFNHLHQGGVIPDDFLARQIRRIDRTDGDIDTLSKRLAYIRTWTYVAQRRGWVGDESHWRGETRAVEDRVSDALHERLTQRFVDRRTSVLLRRLKQKEALLAEVNDKGEVTVEGEFVGRLEGFRFSPDKGAAAGAEAKTVKSAALQALAPQFHLRADRFYNAPDTEIDYTEQGGLMWGEHAVGKLVAGADPLKPQVEVFVDDVAGPDVAQKVQRRLQHFIDRKIAALFEPLLTLQRDETLNGLAKGFAFRMVEALGLLPRASVAQDVKALDQEARGALRKHGIRFGQFTVFMPLLLKPAPTRLRLVLWSLARGLDEFPEAPPPGLVTVPTAKDAPEGYDTMCGYRAAGERSIRIDMLERLADLLRGQDSRSGFEATPDMLSITGMTLEQFADLMQGLGYAAEKGERVKAKPTAAPAPTVEAAPDVAGDAPAEPAVATDAAVEAAESGAVSEPAAAAGTEGSAADESVTDEPAADESVTDESVTDEPLTDEPATPDAVTDEPAAEEGVAAEAGDAGVVDDAQVDAAGEPEMEVYYTFTWARSAAGRGRSAQGRGRPQGKPGGKPAGKPRGKKPEGNKPRGERGQGQGQGAKSFSARPPRKEKPIDPDNPFAAALMGLKTGK</sequence>
<dbReference type="Pfam" id="PF22527">
    <property type="entry name" value="DEXQc_Suv3"/>
    <property type="match status" value="1"/>
</dbReference>
<keyword evidence="1" id="KW-0547">Nucleotide-binding</keyword>
<dbReference type="InterPro" id="IPR027417">
    <property type="entry name" value="P-loop_NTPase"/>
</dbReference>
<dbReference type="GO" id="GO:0004386">
    <property type="term" value="F:helicase activity"/>
    <property type="evidence" value="ECO:0007669"/>
    <property type="project" value="UniProtKB-KW"/>
</dbReference>
<organism evidence="7 8">
    <name type="scientific">Antarcticimicrobium luteum</name>
    <dbReference type="NCBI Taxonomy" id="2547397"/>
    <lineage>
        <taxon>Bacteria</taxon>
        <taxon>Pseudomonadati</taxon>
        <taxon>Pseudomonadota</taxon>
        <taxon>Alphaproteobacteria</taxon>
        <taxon>Rhodobacterales</taxon>
        <taxon>Paracoccaceae</taxon>
        <taxon>Antarcticimicrobium</taxon>
    </lineage>
</organism>
<evidence type="ECO:0000313" key="7">
    <source>
        <dbReference type="EMBL" id="TDK51736.1"/>
    </source>
</evidence>
<dbReference type="Pfam" id="PF00271">
    <property type="entry name" value="Helicase_C"/>
    <property type="match status" value="1"/>
</dbReference>
<keyword evidence="2" id="KW-0378">Hydrolase</keyword>
<dbReference type="SUPFAM" id="SSF52540">
    <property type="entry name" value="P-loop containing nucleoside triphosphate hydrolases"/>
    <property type="match status" value="2"/>
</dbReference>
<keyword evidence="4" id="KW-0067">ATP-binding</keyword>
<evidence type="ECO:0000256" key="5">
    <source>
        <dbReference type="SAM" id="MobiDB-lite"/>
    </source>
</evidence>
<evidence type="ECO:0000256" key="4">
    <source>
        <dbReference type="ARBA" id="ARBA00022840"/>
    </source>
</evidence>